<evidence type="ECO:0000256" key="1">
    <source>
        <dbReference type="ARBA" id="ARBA00012528"/>
    </source>
</evidence>
<dbReference type="OrthoDB" id="9804955at2"/>
<evidence type="ECO:0000259" key="4">
    <source>
        <dbReference type="PROSITE" id="PS50110"/>
    </source>
</evidence>
<dbReference type="InterPro" id="IPR011006">
    <property type="entry name" value="CheY-like_superfamily"/>
</dbReference>
<dbReference type="Pfam" id="PF00990">
    <property type="entry name" value="GGDEF"/>
    <property type="match status" value="1"/>
</dbReference>
<sequence length="317" mass="35772">MNTPATEYNKTLLLVVDDNPQNLKVLGNILKENTKYGLAFAMNGYEALEFINSTKPDMVLLDVMMPDMDGYEVCRQLKKNPETANIPVIFITAKTEAEDAVEGFEAGGVDYISKPFHEPELLMRIRTHLDLKLSRDMLEEKNRELQLAYETIEKLALTDSLTGLANRRSIMNQMAVEVSRCDRNGGYFSLIMCDIDFFKKVNDTFGHDTGDYVLRTVADIMKSNLRQQDIVSRWGGEEFLIMLPLTELGQAVSVAEKLREAIKDAILSYAGEQFCVTMTFGVSQFDKYIGIEQSIKKADDALYLGKQTGRNKVVQAE</sequence>
<dbReference type="SUPFAM" id="SSF55073">
    <property type="entry name" value="Nucleotide cyclase"/>
    <property type="match status" value="1"/>
</dbReference>
<organism evidence="6 7">
    <name type="scientific">Seleniivibrio woodruffii</name>
    <dbReference type="NCBI Taxonomy" id="1078050"/>
    <lineage>
        <taxon>Bacteria</taxon>
        <taxon>Pseudomonadati</taxon>
        <taxon>Deferribacterota</taxon>
        <taxon>Deferribacteres</taxon>
        <taxon>Deferribacterales</taxon>
        <taxon>Geovibrionaceae</taxon>
        <taxon>Seleniivibrio</taxon>
    </lineage>
</organism>
<dbReference type="Proteomes" id="UP000294614">
    <property type="component" value="Unassembled WGS sequence"/>
</dbReference>
<dbReference type="GO" id="GO:0052621">
    <property type="term" value="F:diguanylate cyclase activity"/>
    <property type="evidence" value="ECO:0007669"/>
    <property type="project" value="UniProtKB-EC"/>
</dbReference>
<feature type="domain" description="GGDEF" evidence="5">
    <location>
        <begin position="186"/>
        <end position="317"/>
    </location>
</feature>
<dbReference type="Pfam" id="PF00072">
    <property type="entry name" value="Response_reg"/>
    <property type="match status" value="1"/>
</dbReference>
<dbReference type="Gene3D" id="3.40.50.2300">
    <property type="match status" value="1"/>
</dbReference>
<dbReference type="GO" id="GO:0043709">
    <property type="term" value="P:cell adhesion involved in single-species biofilm formation"/>
    <property type="evidence" value="ECO:0007669"/>
    <property type="project" value="TreeGrafter"/>
</dbReference>
<keyword evidence="3" id="KW-0597">Phosphoprotein</keyword>
<comment type="caution">
    <text evidence="6">The sequence shown here is derived from an EMBL/GenBank/DDBJ whole genome shotgun (WGS) entry which is preliminary data.</text>
</comment>
<comment type="catalytic activity">
    <reaction evidence="2">
        <text>2 GTP = 3',3'-c-di-GMP + 2 diphosphate</text>
        <dbReference type="Rhea" id="RHEA:24898"/>
        <dbReference type="ChEBI" id="CHEBI:33019"/>
        <dbReference type="ChEBI" id="CHEBI:37565"/>
        <dbReference type="ChEBI" id="CHEBI:58805"/>
        <dbReference type="EC" id="2.7.7.65"/>
    </reaction>
</comment>
<dbReference type="PANTHER" id="PTHR45138">
    <property type="entry name" value="REGULATORY COMPONENTS OF SENSORY TRANSDUCTION SYSTEM"/>
    <property type="match status" value="1"/>
</dbReference>
<dbReference type="InterPro" id="IPR000160">
    <property type="entry name" value="GGDEF_dom"/>
</dbReference>
<dbReference type="PANTHER" id="PTHR45138:SF9">
    <property type="entry name" value="DIGUANYLATE CYCLASE DGCM-RELATED"/>
    <property type="match status" value="1"/>
</dbReference>
<dbReference type="InterPro" id="IPR001789">
    <property type="entry name" value="Sig_transdc_resp-reg_receiver"/>
</dbReference>
<dbReference type="InterPro" id="IPR043128">
    <property type="entry name" value="Rev_trsase/Diguanyl_cyclase"/>
</dbReference>
<evidence type="ECO:0000259" key="5">
    <source>
        <dbReference type="PROSITE" id="PS50887"/>
    </source>
</evidence>
<dbReference type="FunFam" id="3.30.70.270:FF:000001">
    <property type="entry name" value="Diguanylate cyclase domain protein"/>
    <property type="match status" value="1"/>
</dbReference>
<dbReference type="GO" id="GO:1902201">
    <property type="term" value="P:negative regulation of bacterial-type flagellum-dependent cell motility"/>
    <property type="evidence" value="ECO:0007669"/>
    <property type="project" value="TreeGrafter"/>
</dbReference>
<protein>
    <recommendedName>
        <fullName evidence="1">diguanylate cyclase</fullName>
        <ecNumber evidence="1">2.7.7.65</ecNumber>
    </recommendedName>
</protein>
<evidence type="ECO:0000313" key="7">
    <source>
        <dbReference type="Proteomes" id="UP000294614"/>
    </source>
</evidence>
<dbReference type="Gene3D" id="3.30.70.270">
    <property type="match status" value="1"/>
</dbReference>
<dbReference type="InterPro" id="IPR050469">
    <property type="entry name" value="Diguanylate_Cyclase"/>
</dbReference>
<accession>A0A4R1KBM1</accession>
<dbReference type="InterPro" id="IPR029787">
    <property type="entry name" value="Nucleotide_cyclase"/>
</dbReference>
<feature type="domain" description="Response regulatory" evidence="4">
    <location>
        <begin position="12"/>
        <end position="129"/>
    </location>
</feature>
<proteinExistence type="predicted"/>
<dbReference type="CDD" id="cd01949">
    <property type="entry name" value="GGDEF"/>
    <property type="match status" value="1"/>
</dbReference>
<dbReference type="CDD" id="cd19920">
    <property type="entry name" value="REC_PA4781-like"/>
    <property type="match status" value="1"/>
</dbReference>
<name>A0A4R1KBM1_9BACT</name>
<reference evidence="6 7" key="1">
    <citation type="submission" date="2019-03" db="EMBL/GenBank/DDBJ databases">
        <title>Genomic Encyclopedia of Type Strains, Phase IV (KMG-IV): sequencing the most valuable type-strain genomes for metagenomic binning, comparative biology and taxonomic classification.</title>
        <authorList>
            <person name="Goeker M."/>
        </authorList>
    </citation>
    <scope>NUCLEOTIDE SEQUENCE [LARGE SCALE GENOMIC DNA]</scope>
    <source>
        <strain evidence="6 7">DSM 24984</strain>
    </source>
</reference>
<evidence type="ECO:0000256" key="2">
    <source>
        <dbReference type="ARBA" id="ARBA00034247"/>
    </source>
</evidence>
<dbReference type="AlphaFoldDB" id="A0A4R1KBM1"/>
<gene>
    <name evidence="6" type="ORF">C8D98_0381</name>
</gene>
<dbReference type="SMART" id="SM00267">
    <property type="entry name" value="GGDEF"/>
    <property type="match status" value="1"/>
</dbReference>
<dbReference type="NCBIfam" id="TIGR00254">
    <property type="entry name" value="GGDEF"/>
    <property type="match status" value="1"/>
</dbReference>
<dbReference type="SUPFAM" id="SSF52172">
    <property type="entry name" value="CheY-like"/>
    <property type="match status" value="1"/>
</dbReference>
<dbReference type="EC" id="2.7.7.65" evidence="1"/>
<evidence type="ECO:0000256" key="3">
    <source>
        <dbReference type="PROSITE-ProRule" id="PRU00169"/>
    </source>
</evidence>
<dbReference type="GO" id="GO:0000160">
    <property type="term" value="P:phosphorelay signal transduction system"/>
    <property type="evidence" value="ECO:0007669"/>
    <property type="project" value="InterPro"/>
</dbReference>
<dbReference type="PROSITE" id="PS50110">
    <property type="entry name" value="RESPONSE_REGULATORY"/>
    <property type="match status" value="1"/>
</dbReference>
<feature type="modified residue" description="4-aspartylphosphate" evidence="3">
    <location>
        <position position="62"/>
    </location>
</feature>
<evidence type="ECO:0000313" key="6">
    <source>
        <dbReference type="EMBL" id="TCK61875.1"/>
    </source>
</evidence>
<dbReference type="SMART" id="SM00448">
    <property type="entry name" value="REC"/>
    <property type="match status" value="1"/>
</dbReference>
<dbReference type="GO" id="GO:0005886">
    <property type="term" value="C:plasma membrane"/>
    <property type="evidence" value="ECO:0007669"/>
    <property type="project" value="TreeGrafter"/>
</dbReference>
<keyword evidence="7" id="KW-1185">Reference proteome</keyword>
<dbReference type="RefSeq" id="WP_132871516.1">
    <property type="nucleotide sequence ID" value="NZ_JAJUHT010000002.1"/>
</dbReference>
<dbReference type="PROSITE" id="PS50887">
    <property type="entry name" value="GGDEF"/>
    <property type="match status" value="1"/>
</dbReference>
<dbReference type="EMBL" id="SMGG01000003">
    <property type="protein sequence ID" value="TCK61875.1"/>
    <property type="molecule type" value="Genomic_DNA"/>
</dbReference>